<dbReference type="OrthoDB" id="6344411at2759"/>
<dbReference type="PANTHER" id="PTHR18841:SF0">
    <property type="entry name" value="VITELLINE MEMBRANE OUTER LAYER 1 HOMOLOG A-RELATED"/>
    <property type="match status" value="1"/>
</dbReference>
<dbReference type="PANTHER" id="PTHR18841">
    <property type="entry name" value="VITELLINE MEMBRANE OUTER LAYER PROTEIN I-RELATED"/>
    <property type="match status" value="1"/>
</dbReference>
<protein>
    <submittedName>
        <fullName evidence="2">Vitelline membrane outer layer protein 1-like protein</fullName>
    </submittedName>
</protein>
<feature type="chain" id="PRO_5012890358" evidence="1">
    <location>
        <begin position="19"/>
        <end position="251"/>
    </location>
</feature>
<keyword evidence="1" id="KW-0732">Signal</keyword>
<dbReference type="SUPFAM" id="SSF51092">
    <property type="entry name" value="Vitelline membrane outer protein-I (VMO-I)"/>
    <property type="match status" value="1"/>
</dbReference>
<dbReference type="GO" id="GO:0005615">
    <property type="term" value="C:extracellular space"/>
    <property type="evidence" value="ECO:0007669"/>
    <property type="project" value="TreeGrafter"/>
</dbReference>
<keyword evidence="3" id="KW-1185">Reference proteome</keyword>
<proteinExistence type="predicted"/>
<dbReference type="Gene3D" id="2.100.10.20">
    <property type="entry name" value="Vitelline membrane outer layer protein I (VOMI)"/>
    <property type="match status" value="1"/>
</dbReference>
<sequence length="251" mass="27365">MFRFIALSALVAFTNARAELTSPGYPNPYGNSINDITVIAEPPGSSLNSPFLVIMIIPMMRYRRNNGQNRCHTVLSTDQPLVTNWGDWTVPSYCGAGHFVGGMVLRTEGSIDGDDTALNAIRFLCNSFRGNGDVLSTATPHQGYWGGWGREFRCTAPDYAIGFELRSEPSINGDDTAGNNLRLICADYLYAQFGIEEIDGDGTGWGYWTGQQKCPRGSALCGLKVQIEHPIDGDDTALNNVAAYCCTLPKM</sequence>
<dbReference type="InterPro" id="IPR005515">
    <property type="entry name" value="VOMI"/>
</dbReference>
<dbReference type="AlphaFoldDB" id="A0A1W0XBJ6"/>
<evidence type="ECO:0000256" key="1">
    <source>
        <dbReference type="SAM" id="SignalP"/>
    </source>
</evidence>
<dbReference type="Pfam" id="PF03762">
    <property type="entry name" value="VOMI"/>
    <property type="match status" value="1"/>
</dbReference>
<accession>A0A1W0XBJ6</accession>
<evidence type="ECO:0000313" key="3">
    <source>
        <dbReference type="Proteomes" id="UP000192578"/>
    </source>
</evidence>
<organism evidence="2 3">
    <name type="scientific">Hypsibius exemplaris</name>
    <name type="common">Freshwater tardigrade</name>
    <dbReference type="NCBI Taxonomy" id="2072580"/>
    <lineage>
        <taxon>Eukaryota</taxon>
        <taxon>Metazoa</taxon>
        <taxon>Ecdysozoa</taxon>
        <taxon>Tardigrada</taxon>
        <taxon>Eutardigrada</taxon>
        <taxon>Parachela</taxon>
        <taxon>Hypsibioidea</taxon>
        <taxon>Hypsibiidae</taxon>
        <taxon>Hypsibius</taxon>
    </lineage>
</organism>
<feature type="signal peptide" evidence="1">
    <location>
        <begin position="1"/>
        <end position="18"/>
    </location>
</feature>
<dbReference type="InterPro" id="IPR036706">
    <property type="entry name" value="VOMI_sf"/>
</dbReference>
<dbReference type="EMBL" id="MTYJ01000005">
    <property type="protein sequence ID" value="OQV24804.1"/>
    <property type="molecule type" value="Genomic_DNA"/>
</dbReference>
<reference evidence="3" key="1">
    <citation type="submission" date="2017-01" db="EMBL/GenBank/DDBJ databases">
        <title>Comparative genomics of anhydrobiosis in the tardigrade Hypsibius dujardini.</title>
        <authorList>
            <person name="Yoshida Y."/>
            <person name="Koutsovoulos G."/>
            <person name="Laetsch D."/>
            <person name="Stevens L."/>
            <person name="Kumar S."/>
            <person name="Horikawa D."/>
            <person name="Ishino K."/>
            <person name="Komine S."/>
            <person name="Tomita M."/>
            <person name="Blaxter M."/>
            <person name="Arakawa K."/>
        </authorList>
    </citation>
    <scope>NUCLEOTIDE SEQUENCE [LARGE SCALE GENOMIC DNA]</scope>
    <source>
        <strain evidence="3">Z151</strain>
    </source>
</reference>
<gene>
    <name evidence="2" type="ORF">BV898_01396</name>
</gene>
<name>A0A1W0XBJ6_HYPEX</name>
<dbReference type="Proteomes" id="UP000192578">
    <property type="component" value="Unassembled WGS sequence"/>
</dbReference>
<evidence type="ECO:0000313" key="2">
    <source>
        <dbReference type="EMBL" id="OQV24804.1"/>
    </source>
</evidence>
<comment type="caution">
    <text evidence="2">The sequence shown here is derived from an EMBL/GenBank/DDBJ whole genome shotgun (WGS) entry which is preliminary data.</text>
</comment>